<reference evidence="1 2" key="1">
    <citation type="journal article" date="2019" name="Commun. Biol.">
        <title>The bagworm genome reveals a unique fibroin gene that provides high tensile strength.</title>
        <authorList>
            <person name="Kono N."/>
            <person name="Nakamura H."/>
            <person name="Ohtoshi R."/>
            <person name="Tomita M."/>
            <person name="Numata K."/>
            <person name="Arakawa K."/>
        </authorList>
    </citation>
    <scope>NUCLEOTIDE SEQUENCE [LARGE SCALE GENOMIC DNA]</scope>
</reference>
<proteinExistence type="predicted"/>
<name>A0A4C1Z064_EUMVA</name>
<evidence type="ECO:0000313" key="2">
    <source>
        <dbReference type="Proteomes" id="UP000299102"/>
    </source>
</evidence>
<gene>
    <name evidence="1" type="ORF">EVAR_53285_1</name>
</gene>
<keyword evidence="2" id="KW-1185">Reference proteome</keyword>
<protein>
    <submittedName>
        <fullName evidence="1">Uncharacterized protein</fullName>
    </submittedName>
</protein>
<organism evidence="1 2">
    <name type="scientific">Eumeta variegata</name>
    <name type="common">Bagworm moth</name>
    <name type="synonym">Eumeta japonica</name>
    <dbReference type="NCBI Taxonomy" id="151549"/>
    <lineage>
        <taxon>Eukaryota</taxon>
        <taxon>Metazoa</taxon>
        <taxon>Ecdysozoa</taxon>
        <taxon>Arthropoda</taxon>
        <taxon>Hexapoda</taxon>
        <taxon>Insecta</taxon>
        <taxon>Pterygota</taxon>
        <taxon>Neoptera</taxon>
        <taxon>Endopterygota</taxon>
        <taxon>Lepidoptera</taxon>
        <taxon>Glossata</taxon>
        <taxon>Ditrysia</taxon>
        <taxon>Tineoidea</taxon>
        <taxon>Psychidae</taxon>
        <taxon>Oiketicinae</taxon>
        <taxon>Eumeta</taxon>
    </lineage>
</organism>
<accession>A0A4C1Z064</accession>
<dbReference type="EMBL" id="BGZK01001463">
    <property type="protein sequence ID" value="GBP80444.1"/>
    <property type="molecule type" value="Genomic_DNA"/>
</dbReference>
<comment type="caution">
    <text evidence="1">The sequence shown here is derived from an EMBL/GenBank/DDBJ whole genome shotgun (WGS) entry which is preliminary data.</text>
</comment>
<dbReference type="AlphaFoldDB" id="A0A4C1Z064"/>
<evidence type="ECO:0000313" key="1">
    <source>
        <dbReference type="EMBL" id="GBP80444.1"/>
    </source>
</evidence>
<dbReference type="Proteomes" id="UP000299102">
    <property type="component" value="Unassembled WGS sequence"/>
</dbReference>
<sequence>MSGTVRGSRTPDSSVRMLLRKETAAVSEAGEIRKDSTTWMPAVSAFPFEQYQLCDSKRDRLEIEQGEGGKGLGQCSFVTESGKGFVVKSEARI</sequence>